<comment type="similarity">
    <text evidence="1">Belongs to the protein-tyrosine phosphatase family. Non-receptor class subfamily.</text>
</comment>
<protein>
    <recommendedName>
        <fullName evidence="7">Phosphatases II</fullName>
    </recommendedName>
</protein>
<dbReference type="CDD" id="cd18533">
    <property type="entry name" value="PTP_fungal"/>
    <property type="match status" value="1"/>
</dbReference>
<dbReference type="PANTHER" id="PTHR19134:SF449">
    <property type="entry name" value="TYROSINE-PROTEIN PHOSPHATASE 1"/>
    <property type="match status" value="1"/>
</dbReference>
<evidence type="ECO:0008006" key="7">
    <source>
        <dbReference type="Google" id="ProtNLM"/>
    </source>
</evidence>
<evidence type="ECO:0000259" key="4">
    <source>
        <dbReference type="PROSITE" id="PS50056"/>
    </source>
</evidence>
<dbReference type="AlphaFoldDB" id="A0A6A6WDY0"/>
<dbReference type="InterPro" id="IPR029021">
    <property type="entry name" value="Prot-tyrosine_phosphatase-like"/>
</dbReference>
<evidence type="ECO:0000313" key="6">
    <source>
        <dbReference type="Proteomes" id="UP000799437"/>
    </source>
</evidence>
<dbReference type="InterPro" id="IPR003595">
    <property type="entry name" value="Tyr_Pase_cat"/>
</dbReference>
<dbReference type="RefSeq" id="XP_033603226.1">
    <property type="nucleotide sequence ID" value="XM_033743390.1"/>
</dbReference>
<keyword evidence="6" id="KW-1185">Reference proteome</keyword>
<feature type="domain" description="Tyrosine-protein phosphatase" evidence="3">
    <location>
        <begin position="157"/>
        <end position="449"/>
    </location>
</feature>
<evidence type="ECO:0000259" key="3">
    <source>
        <dbReference type="PROSITE" id="PS50055"/>
    </source>
</evidence>
<name>A0A6A6WDY0_9PEZI</name>
<dbReference type="PANTHER" id="PTHR19134">
    <property type="entry name" value="RECEPTOR-TYPE TYROSINE-PROTEIN PHOSPHATASE"/>
    <property type="match status" value="1"/>
</dbReference>
<dbReference type="Gene3D" id="3.90.190.10">
    <property type="entry name" value="Protein tyrosine phosphatase superfamily"/>
    <property type="match status" value="1"/>
</dbReference>
<proteinExistence type="inferred from homology"/>
<dbReference type="InterPro" id="IPR000387">
    <property type="entry name" value="Tyr_Pase_dom"/>
</dbReference>
<dbReference type="PROSITE" id="PS00383">
    <property type="entry name" value="TYR_PHOSPHATASE_1"/>
    <property type="match status" value="1"/>
</dbReference>
<reference evidence="5" key="1">
    <citation type="journal article" date="2020" name="Stud. Mycol.">
        <title>101 Dothideomycetes genomes: a test case for predicting lifestyles and emergence of pathogens.</title>
        <authorList>
            <person name="Haridas S."/>
            <person name="Albert R."/>
            <person name="Binder M."/>
            <person name="Bloem J."/>
            <person name="Labutti K."/>
            <person name="Salamov A."/>
            <person name="Andreopoulos B."/>
            <person name="Baker S."/>
            <person name="Barry K."/>
            <person name="Bills G."/>
            <person name="Bluhm B."/>
            <person name="Cannon C."/>
            <person name="Castanera R."/>
            <person name="Culley D."/>
            <person name="Daum C."/>
            <person name="Ezra D."/>
            <person name="Gonzalez J."/>
            <person name="Henrissat B."/>
            <person name="Kuo A."/>
            <person name="Liang C."/>
            <person name="Lipzen A."/>
            <person name="Lutzoni F."/>
            <person name="Magnuson J."/>
            <person name="Mondo S."/>
            <person name="Nolan M."/>
            <person name="Ohm R."/>
            <person name="Pangilinan J."/>
            <person name="Park H.-J."/>
            <person name="Ramirez L."/>
            <person name="Alfaro M."/>
            <person name="Sun H."/>
            <person name="Tritt A."/>
            <person name="Yoshinaga Y."/>
            <person name="Zwiers L.-H."/>
            <person name="Turgeon B."/>
            <person name="Goodwin S."/>
            <person name="Spatafora J."/>
            <person name="Crous P."/>
            <person name="Grigoriev I."/>
        </authorList>
    </citation>
    <scope>NUCLEOTIDE SEQUENCE</scope>
    <source>
        <strain evidence="5">CBS 121739</strain>
    </source>
</reference>
<dbReference type="GeneID" id="54484444"/>
<feature type="compositionally biased region" description="Low complexity" evidence="2">
    <location>
        <begin position="79"/>
        <end position="94"/>
    </location>
</feature>
<dbReference type="Pfam" id="PF00102">
    <property type="entry name" value="Y_phosphatase"/>
    <property type="match status" value="1"/>
</dbReference>
<feature type="region of interest" description="Disordered" evidence="2">
    <location>
        <begin position="45"/>
        <end position="149"/>
    </location>
</feature>
<dbReference type="GO" id="GO:0004725">
    <property type="term" value="F:protein tyrosine phosphatase activity"/>
    <property type="evidence" value="ECO:0007669"/>
    <property type="project" value="InterPro"/>
</dbReference>
<dbReference type="PROSITE" id="PS50055">
    <property type="entry name" value="TYR_PHOSPHATASE_PTP"/>
    <property type="match status" value="1"/>
</dbReference>
<dbReference type="PROSITE" id="PS50056">
    <property type="entry name" value="TYR_PHOSPHATASE_2"/>
    <property type="match status" value="1"/>
</dbReference>
<organism evidence="5 6">
    <name type="scientific">Pseudovirgaria hyperparasitica</name>
    <dbReference type="NCBI Taxonomy" id="470096"/>
    <lineage>
        <taxon>Eukaryota</taxon>
        <taxon>Fungi</taxon>
        <taxon>Dikarya</taxon>
        <taxon>Ascomycota</taxon>
        <taxon>Pezizomycotina</taxon>
        <taxon>Dothideomycetes</taxon>
        <taxon>Dothideomycetes incertae sedis</taxon>
        <taxon>Acrospermales</taxon>
        <taxon>Acrospermaceae</taxon>
        <taxon>Pseudovirgaria</taxon>
    </lineage>
</organism>
<feature type="compositionally biased region" description="Polar residues" evidence="2">
    <location>
        <begin position="59"/>
        <end position="69"/>
    </location>
</feature>
<accession>A0A6A6WDY0</accession>
<dbReference type="PRINTS" id="PR00700">
    <property type="entry name" value="PRTYPHPHTASE"/>
</dbReference>
<evidence type="ECO:0000256" key="1">
    <source>
        <dbReference type="ARBA" id="ARBA00009649"/>
    </source>
</evidence>
<dbReference type="InterPro" id="IPR016130">
    <property type="entry name" value="Tyr_Pase_AS"/>
</dbReference>
<evidence type="ECO:0000313" key="5">
    <source>
        <dbReference type="EMBL" id="KAF2760775.1"/>
    </source>
</evidence>
<dbReference type="Proteomes" id="UP000799437">
    <property type="component" value="Unassembled WGS sequence"/>
</dbReference>
<dbReference type="SUPFAM" id="SSF52799">
    <property type="entry name" value="(Phosphotyrosine protein) phosphatases II"/>
    <property type="match status" value="1"/>
</dbReference>
<dbReference type="EMBL" id="ML996567">
    <property type="protein sequence ID" value="KAF2760775.1"/>
    <property type="molecule type" value="Genomic_DNA"/>
</dbReference>
<feature type="domain" description="Tyrosine specific protein phosphatases" evidence="4">
    <location>
        <begin position="356"/>
        <end position="440"/>
    </location>
</feature>
<dbReference type="InterPro" id="IPR050348">
    <property type="entry name" value="Protein-Tyr_Phosphatase"/>
</dbReference>
<sequence length="463" mass="52387">MLHTPIKFRFAITASLSPIATRAVSSPPNTAKLNQLRSLREKAARNSRNRLAKLKTPLPFSNNASMADQSSPQSPLPSSPESTMSSTAASVVTAPEIQDQAEDRDPDGAISQPSSRPPSPGRLRIPARRSDSRSPSRPRTNPNDPYPHFLLQSKSEIKKRFESLEWTQRQLPHDNALSEEPYDENLKKIINSRNRYVNVDAYPYNRVLLQVDEDACDYINASPITLERFDGDEQPSRCIATQGPKDITVGHFWHMIFTESTSTAIIVMLTKVAEGGREKCADYLPSHEPASIYSNEHLEEPDYTVIPGTSDLDATTGCYHRDLTLRHEATQETRRIMHYAFESWPDFSVPDANAKKQLAALVNEVRRVTAENPDSPRVVHCSAGVGRSGTFIALDFLFRLMREERLKKSTVDEKQDPIYNAVEQMRKQRVMMVQNEVQYALIYEVVREEMLRMWDSGELGRES</sequence>
<evidence type="ECO:0000256" key="2">
    <source>
        <dbReference type="SAM" id="MobiDB-lite"/>
    </source>
</evidence>
<gene>
    <name evidence="5" type="ORF">EJ05DRAFT_473387</name>
</gene>
<dbReference type="InterPro" id="IPR000242">
    <property type="entry name" value="PTP_cat"/>
</dbReference>
<dbReference type="OrthoDB" id="10253954at2759"/>
<dbReference type="SMART" id="SM00404">
    <property type="entry name" value="PTPc_motif"/>
    <property type="match status" value="1"/>
</dbReference>
<dbReference type="SMART" id="SM00194">
    <property type="entry name" value="PTPc"/>
    <property type="match status" value="1"/>
</dbReference>